<evidence type="ECO:0000256" key="4">
    <source>
        <dbReference type="ARBA" id="ARBA00022801"/>
    </source>
</evidence>
<feature type="domain" description="Glycosyl hydrolase family 63 C-terminal" evidence="12">
    <location>
        <begin position="222"/>
        <end position="306"/>
    </location>
</feature>
<evidence type="ECO:0000256" key="3">
    <source>
        <dbReference type="ARBA" id="ARBA00022692"/>
    </source>
</evidence>
<dbReference type="Pfam" id="PF03200">
    <property type="entry name" value="Glyco_hydro_63"/>
    <property type="match status" value="1"/>
</dbReference>
<comment type="similarity">
    <text evidence="2">Belongs to the glycosyl hydrolase 63 family.</text>
</comment>
<dbReference type="InterPro" id="IPR054491">
    <property type="entry name" value="MGH1-like_GH"/>
</dbReference>
<evidence type="ECO:0000256" key="8">
    <source>
        <dbReference type="ARBA" id="ARBA00023136"/>
    </source>
</evidence>
<dbReference type="Gene3D" id="1.50.10.10">
    <property type="match status" value="3"/>
</dbReference>
<comment type="caution">
    <text evidence="15">The sequence shown here is derived from an EMBL/GenBank/DDBJ whole genome shotgun (WGS) entry which is preliminary data.</text>
</comment>
<evidence type="ECO:0000256" key="9">
    <source>
        <dbReference type="ARBA" id="ARBA00023180"/>
    </source>
</evidence>
<evidence type="ECO:0000256" key="2">
    <source>
        <dbReference type="ARBA" id="ARBA00010833"/>
    </source>
</evidence>
<dbReference type="AlphaFoldDB" id="A0A813KX54"/>
<organism evidence="15 16">
    <name type="scientific">Polarella glacialis</name>
    <name type="common">Dinoflagellate</name>
    <dbReference type="NCBI Taxonomy" id="89957"/>
    <lineage>
        <taxon>Eukaryota</taxon>
        <taxon>Sar</taxon>
        <taxon>Alveolata</taxon>
        <taxon>Dinophyceae</taxon>
        <taxon>Suessiales</taxon>
        <taxon>Suessiaceae</taxon>
        <taxon>Polarella</taxon>
    </lineage>
</organism>
<dbReference type="EMBL" id="CAJNNV010028197">
    <property type="protein sequence ID" value="CAE8623604.1"/>
    <property type="molecule type" value="Genomic_DNA"/>
</dbReference>
<protein>
    <recommendedName>
        <fullName evidence="11">mannosyl-oligosaccharide glucosidase</fullName>
        <ecNumber evidence="11">3.2.1.106</ecNumber>
    </recommendedName>
</protein>
<dbReference type="PANTHER" id="PTHR10412:SF11">
    <property type="entry name" value="MANNOSYL-OLIGOSACCHARIDE GLUCOSIDASE"/>
    <property type="match status" value="1"/>
</dbReference>
<dbReference type="GO" id="GO:0005789">
    <property type="term" value="C:endoplasmic reticulum membrane"/>
    <property type="evidence" value="ECO:0007669"/>
    <property type="project" value="UniProtKB-SubCell"/>
</dbReference>
<keyword evidence="17" id="KW-1185">Reference proteome</keyword>
<evidence type="ECO:0000256" key="6">
    <source>
        <dbReference type="ARBA" id="ARBA00022968"/>
    </source>
</evidence>
<keyword evidence="4" id="KW-0378">Hydrolase</keyword>
<feature type="domain" description="Mannosylglycerate hydrolase MGH1-like glycoside hydrolase" evidence="13">
    <location>
        <begin position="11"/>
        <end position="69"/>
    </location>
</feature>
<evidence type="ECO:0000313" key="15">
    <source>
        <dbReference type="EMBL" id="CAE8714940.1"/>
    </source>
</evidence>
<keyword evidence="6" id="KW-0735">Signal-anchor</keyword>
<evidence type="ECO:0000259" key="12">
    <source>
        <dbReference type="Pfam" id="PF03200"/>
    </source>
</evidence>
<dbReference type="GO" id="GO:0009311">
    <property type="term" value="P:oligosaccharide metabolic process"/>
    <property type="evidence" value="ECO:0007669"/>
    <property type="project" value="InterPro"/>
</dbReference>
<dbReference type="GO" id="GO:0006487">
    <property type="term" value="P:protein N-linked glycosylation"/>
    <property type="evidence" value="ECO:0007669"/>
    <property type="project" value="TreeGrafter"/>
</dbReference>
<dbReference type="Pfam" id="PF22422">
    <property type="entry name" value="MGH1-like_GH"/>
    <property type="match status" value="1"/>
</dbReference>
<evidence type="ECO:0000313" key="16">
    <source>
        <dbReference type="Proteomes" id="UP000626109"/>
    </source>
</evidence>
<keyword evidence="9" id="KW-0325">Glycoprotein</keyword>
<keyword evidence="10" id="KW-0326">Glycosidase</keyword>
<evidence type="ECO:0000256" key="1">
    <source>
        <dbReference type="ARBA" id="ARBA00004648"/>
    </source>
</evidence>
<keyword evidence="8" id="KW-0472">Membrane</keyword>
<gene>
    <name evidence="14" type="ORF">PGLA1383_LOCUS40844</name>
    <name evidence="15" type="ORF">PGLA2088_LOCUS38278</name>
</gene>
<reference evidence="15" key="1">
    <citation type="submission" date="2021-02" db="EMBL/GenBank/DDBJ databases">
        <authorList>
            <person name="Dougan E. K."/>
            <person name="Rhodes N."/>
            <person name="Thang M."/>
            <person name="Chan C."/>
        </authorList>
    </citation>
    <scope>NUCLEOTIDE SEQUENCE</scope>
</reference>
<dbReference type="EC" id="3.2.1.106" evidence="11"/>
<evidence type="ECO:0000256" key="10">
    <source>
        <dbReference type="ARBA" id="ARBA00023295"/>
    </source>
</evidence>
<dbReference type="Proteomes" id="UP000626109">
    <property type="component" value="Unassembled WGS sequence"/>
</dbReference>
<dbReference type="InterPro" id="IPR008928">
    <property type="entry name" value="6-hairpin_glycosidase_sf"/>
</dbReference>
<accession>A0A813KX54</accession>
<evidence type="ECO:0000256" key="5">
    <source>
        <dbReference type="ARBA" id="ARBA00022824"/>
    </source>
</evidence>
<evidence type="ECO:0000256" key="11">
    <source>
        <dbReference type="ARBA" id="ARBA00038888"/>
    </source>
</evidence>
<keyword evidence="3" id="KW-0812">Transmembrane</keyword>
<dbReference type="InterPro" id="IPR012341">
    <property type="entry name" value="6hp_glycosidase-like_sf"/>
</dbReference>
<sequence length="370" mass="42627">MHPNGQIPAYEWNFSDVNPPVHAWAVWRVFQMDRKARGDDGDLGFLEELFHKLMLNFTWWVNRKDAEGRNIFQGGFLGLDNIGVVDRSAPLANGGLINQSDGTSWMAFYSRPLGIACKFFEHFLQIAKAMSHDLWDPEDEFYYDALANPDGSKVPIKLRSIVGLIPLFAVEVLEPEMLDRLPRFRDRTQEILETRPDLADLVSRFTQPGHGERRLLSLLRGHRMKALLKRMLDPNEFLSDHGIRGLSKHHEEHPYSFGDNDPLKYDPGEATVIMMGGNSNWRGPVWFPINYLLIESLQKFHQYYGDEYLIEYPTGSGEKMPILEIADSLSDRLIGIFEKSPKDGVRPGMRLHPKMQEPHFEEHCCCCCYF</sequence>
<dbReference type="EMBL" id="CAJNNW010032688">
    <property type="protein sequence ID" value="CAE8714940.1"/>
    <property type="molecule type" value="Genomic_DNA"/>
</dbReference>
<evidence type="ECO:0000313" key="14">
    <source>
        <dbReference type="EMBL" id="CAE8623604.1"/>
    </source>
</evidence>
<dbReference type="Proteomes" id="UP000654075">
    <property type="component" value="Unassembled WGS sequence"/>
</dbReference>
<name>A0A813KX54_POLGL</name>
<dbReference type="OrthoDB" id="410058at2759"/>
<keyword evidence="7" id="KW-1133">Transmembrane helix</keyword>
<evidence type="ECO:0000259" key="13">
    <source>
        <dbReference type="Pfam" id="PF22422"/>
    </source>
</evidence>
<dbReference type="PANTHER" id="PTHR10412">
    <property type="entry name" value="MANNOSYL-OLIGOSACCHARIDE GLUCOSIDASE"/>
    <property type="match status" value="1"/>
</dbReference>
<keyword evidence="5" id="KW-0256">Endoplasmic reticulum</keyword>
<evidence type="ECO:0000256" key="7">
    <source>
        <dbReference type="ARBA" id="ARBA00022989"/>
    </source>
</evidence>
<comment type="subcellular location">
    <subcellularLocation>
        <location evidence="1">Endoplasmic reticulum membrane</location>
        <topology evidence="1">Single-pass type II membrane protein</topology>
    </subcellularLocation>
</comment>
<dbReference type="InterPro" id="IPR004888">
    <property type="entry name" value="Glycoside_hydrolase_63"/>
</dbReference>
<dbReference type="GO" id="GO:0004573">
    <property type="term" value="F:Glc3Man9GlcNAc2 oligosaccharide glucosidase activity"/>
    <property type="evidence" value="ECO:0007669"/>
    <property type="project" value="UniProtKB-EC"/>
</dbReference>
<evidence type="ECO:0000313" key="17">
    <source>
        <dbReference type="Proteomes" id="UP000654075"/>
    </source>
</evidence>
<dbReference type="InterPro" id="IPR031335">
    <property type="entry name" value="Glyco_hydro_63_C"/>
</dbReference>
<proteinExistence type="inferred from homology"/>
<dbReference type="SUPFAM" id="SSF48208">
    <property type="entry name" value="Six-hairpin glycosidases"/>
    <property type="match status" value="1"/>
</dbReference>